<comment type="function">
    <text evidence="5">Catalyzes the NADPH-dependent reduction of N-acetyl-5-glutamyl phosphate to yield N-acetyl-L-glutamate 5-semialdehyde.</text>
</comment>
<comment type="similarity">
    <text evidence="5">Belongs to the NAGSA dehydrogenase family. Type 1 subfamily.</text>
</comment>
<dbReference type="GO" id="GO:0003942">
    <property type="term" value="F:N-acetyl-gamma-glutamyl-phosphate reductase activity"/>
    <property type="evidence" value="ECO:0007669"/>
    <property type="project" value="UniProtKB-UniRule"/>
</dbReference>
<dbReference type="InterPro" id="IPR058924">
    <property type="entry name" value="AGPR_dimerisation_dom"/>
</dbReference>
<sequence length="327" mass="35354">MNVEKKNVGIIGASGYGGNELVRLVLGHPNFKLAYVAADSNAGKKLSDMLPWIEEKDDLEIEKWSPDARTEPLQNLDLVFISLPTGMSKRAEQEIPDRTKIVDLGGDHRFVEGWTYGLADIWPDHIRGSKRVANPGCYPAAALTALAPLVCFPLTNVIIDAQSGISGAGRGGGGGMAYAEVNEDLSAYKLFVHDHTAEIGRALSAIRMLADFEIPVTFTPHLVPMTRGILATCYLTGTHSTEGCFELAREYYKNSPFVRVTEKSPHSKWTTGSNLAFVSYASNGKTIIAIGAIDNLVKGAAGQAVQNANLMFDFEVTAGLEAMPLWP</sequence>
<gene>
    <name evidence="5" type="primary">argC</name>
    <name evidence="7" type="ORF">A2849_01465</name>
</gene>
<evidence type="ECO:0000256" key="4">
    <source>
        <dbReference type="ARBA" id="ARBA00023002"/>
    </source>
</evidence>
<dbReference type="SUPFAM" id="SSF55347">
    <property type="entry name" value="Glyceraldehyde-3-phosphate dehydrogenase-like, C-terminal domain"/>
    <property type="match status" value="1"/>
</dbReference>
<evidence type="ECO:0000256" key="3">
    <source>
        <dbReference type="ARBA" id="ARBA00022857"/>
    </source>
</evidence>
<dbReference type="Pfam" id="PF22698">
    <property type="entry name" value="Semialdhyde_dhC_1"/>
    <property type="match status" value="1"/>
</dbReference>
<dbReference type="SUPFAM" id="SSF51735">
    <property type="entry name" value="NAD(P)-binding Rossmann-fold domains"/>
    <property type="match status" value="1"/>
</dbReference>
<keyword evidence="1 5" id="KW-0055">Arginine biosynthesis</keyword>
<feature type="active site" evidence="5">
    <location>
        <position position="137"/>
    </location>
</feature>
<dbReference type="SMART" id="SM00859">
    <property type="entry name" value="Semialdhyde_dh"/>
    <property type="match status" value="1"/>
</dbReference>
<dbReference type="InterPro" id="IPR050085">
    <property type="entry name" value="AGPR"/>
</dbReference>
<dbReference type="EC" id="1.2.1.38" evidence="5"/>
<comment type="subcellular location">
    <subcellularLocation>
        <location evidence="5">Cytoplasm</location>
    </subcellularLocation>
</comment>
<keyword evidence="2 5" id="KW-0028">Amino-acid biosynthesis</keyword>
<dbReference type="Gene3D" id="3.30.360.10">
    <property type="entry name" value="Dihydrodipicolinate Reductase, domain 2"/>
    <property type="match status" value="1"/>
</dbReference>
<evidence type="ECO:0000256" key="1">
    <source>
        <dbReference type="ARBA" id="ARBA00022571"/>
    </source>
</evidence>
<dbReference type="EMBL" id="MHRI01000002">
    <property type="protein sequence ID" value="OHA21863.1"/>
    <property type="molecule type" value="Genomic_DNA"/>
</dbReference>
<dbReference type="Gene3D" id="3.40.50.720">
    <property type="entry name" value="NAD(P)-binding Rossmann-like Domain"/>
    <property type="match status" value="1"/>
</dbReference>
<evidence type="ECO:0000259" key="6">
    <source>
        <dbReference type="SMART" id="SM00859"/>
    </source>
</evidence>
<accession>A0A1G2MDF7</accession>
<protein>
    <recommendedName>
        <fullName evidence="5">N-acetyl-gamma-glutamyl-phosphate reductase</fullName>
        <shortName evidence="5">AGPR</shortName>
        <ecNumber evidence="5">1.2.1.38</ecNumber>
    </recommendedName>
    <alternativeName>
        <fullName evidence="5">N-acetyl-glutamate semialdehyde dehydrogenase</fullName>
        <shortName evidence="5">NAGSA dehydrogenase</shortName>
    </alternativeName>
</protein>
<dbReference type="AlphaFoldDB" id="A0A1G2MDF7"/>
<comment type="catalytic activity">
    <reaction evidence="5">
        <text>N-acetyl-L-glutamate 5-semialdehyde + phosphate + NADP(+) = N-acetyl-L-glutamyl 5-phosphate + NADPH + H(+)</text>
        <dbReference type="Rhea" id="RHEA:21588"/>
        <dbReference type="ChEBI" id="CHEBI:15378"/>
        <dbReference type="ChEBI" id="CHEBI:29123"/>
        <dbReference type="ChEBI" id="CHEBI:43474"/>
        <dbReference type="ChEBI" id="CHEBI:57783"/>
        <dbReference type="ChEBI" id="CHEBI:57936"/>
        <dbReference type="ChEBI" id="CHEBI:58349"/>
        <dbReference type="EC" id="1.2.1.38"/>
    </reaction>
</comment>
<dbReference type="Pfam" id="PF01118">
    <property type="entry name" value="Semialdhyde_dh"/>
    <property type="match status" value="1"/>
</dbReference>
<dbReference type="NCBIfam" id="TIGR01850">
    <property type="entry name" value="argC"/>
    <property type="match status" value="1"/>
</dbReference>
<reference evidence="7 8" key="1">
    <citation type="journal article" date="2016" name="Nat. Commun.">
        <title>Thousands of microbial genomes shed light on interconnected biogeochemical processes in an aquifer system.</title>
        <authorList>
            <person name="Anantharaman K."/>
            <person name="Brown C.T."/>
            <person name="Hug L.A."/>
            <person name="Sharon I."/>
            <person name="Castelle C.J."/>
            <person name="Probst A.J."/>
            <person name="Thomas B.C."/>
            <person name="Singh A."/>
            <person name="Wilkins M.J."/>
            <person name="Karaoz U."/>
            <person name="Brodie E.L."/>
            <person name="Williams K.H."/>
            <person name="Hubbard S.S."/>
            <person name="Banfield J.F."/>
        </authorList>
    </citation>
    <scope>NUCLEOTIDE SEQUENCE [LARGE SCALE GENOMIC DNA]</scope>
</reference>
<dbReference type="GO" id="GO:0051287">
    <property type="term" value="F:NAD binding"/>
    <property type="evidence" value="ECO:0007669"/>
    <property type="project" value="InterPro"/>
</dbReference>
<dbReference type="InterPro" id="IPR000534">
    <property type="entry name" value="Semialdehyde_DH_NAD-bd"/>
</dbReference>
<keyword evidence="3 5" id="KW-0521">NADP</keyword>
<comment type="caution">
    <text evidence="7">The sequence shown here is derived from an EMBL/GenBank/DDBJ whole genome shotgun (WGS) entry which is preliminary data.</text>
</comment>
<dbReference type="InterPro" id="IPR000706">
    <property type="entry name" value="AGPR_type-1"/>
</dbReference>
<keyword evidence="5" id="KW-0963">Cytoplasm</keyword>
<keyword evidence="4 5" id="KW-0560">Oxidoreductase</keyword>
<dbReference type="Proteomes" id="UP000178121">
    <property type="component" value="Unassembled WGS sequence"/>
</dbReference>
<dbReference type="UniPathway" id="UPA00068">
    <property type="reaction ID" value="UER00108"/>
</dbReference>
<dbReference type="PANTHER" id="PTHR32338:SF10">
    <property type="entry name" value="N-ACETYL-GAMMA-GLUTAMYL-PHOSPHATE REDUCTASE, CHLOROPLASTIC-RELATED"/>
    <property type="match status" value="1"/>
</dbReference>
<evidence type="ECO:0000313" key="8">
    <source>
        <dbReference type="Proteomes" id="UP000178121"/>
    </source>
</evidence>
<proteinExistence type="inferred from homology"/>
<evidence type="ECO:0000256" key="5">
    <source>
        <dbReference type="HAMAP-Rule" id="MF_00150"/>
    </source>
</evidence>
<name>A0A1G2MDF7_9BACT</name>
<dbReference type="InterPro" id="IPR036291">
    <property type="entry name" value="NAD(P)-bd_dom_sf"/>
</dbReference>
<feature type="domain" description="Semialdehyde dehydrogenase NAD-binding" evidence="6">
    <location>
        <begin position="7"/>
        <end position="129"/>
    </location>
</feature>
<comment type="pathway">
    <text evidence="5">Amino-acid biosynthesis; L-arginine biosynthesis; N(2)-acetyl-L-ornithine from L-glutamate: step 3/4.</text>
</comment>
<organism evidence="7 8">
    <name type="scientific">Candidatus Taylorbacteria bacterium RIFCSPHIGHO2_01_FULL_51_15</name>
    <dbReference type="NCBI Taxonomy" id="1802304"/>
    <lineage>
        <taxon>Bacteria</taxon>
        <taxon>Candidatus Tayloriibacteriota</taxon>
    </lineage>
</organism>
<evidence type="ECO:0000256" key="2">
    <source>
        <dbReference type="ARBA" id="ARBA00022605"/>
    </source>
</evidence>
<dbReference type="GO" id="GO:0005737">
    <property type="term" value="C:cytoplasm"/>
    <property type="evidence" value="ECO:0007669"/>
    <property type="project" value="UniProtKB-SubCell"/>
</dbReference>
<evidence type="ECO:0000313" key="7">
    <source>
        <dbReference type="EMBL" id="OHA21863.1"/>
    </source>
</evidence>
<dbReference type="GO" id="GO:0070401">
    <property type="term" value="F:NADP+ binding"/>
    <property type="evidence" value="ECO:0007669"/>
    <property type="project" value="InterPro"/>
</dbReference>
<dbReference type="PANTHER" id="PTHR32338">
    <property type="entry name" value="N-ACETYL-GAMMA-GLUTAMYL-PHOSPHATE REDUCTASE, CHLOROPLASTIC-RELATED-RELATED"/>
    <property type="match status" value="1"/>
</dbReference>
<dbReference type="GO" id="GO:0006526">
    <property type="term" value="P:L-arginine biosynthetic process"/>
    <property type="evidence" value="ECO:0007669"/>
    <property type="project" value="UniProtKB-UniRule"/>
</dbReference>
<dbReference type="HAMAP" id="MF_00150">
    <property type="entry name" value="ArgC_type1"/>
    <property type="match status" value="1"/>
</dbReference>